<feature type="non-terminal residue" evidence="1">
    <location>
        <position position="1"/>
    </location>
</feature>
<evidence type="ECO:0000313" key="1">
    <source>
        <dbReference type="EMBL" id="KAG0429933.1"/>
    </source>
</evidence>
<sequence length="855" mass="91787">TPTAVGGWARYSVLSPTGELLVRNVSSSDDGISYRCQTRHRLTGKAKISDTAGRVIVNPSTGPFQPRHIFSRSSVSVDQGKTAQLVCVAHGYSVPEYRWYKLSGGTNESREPLHQGGRFSVSGGTLSIRHAAVSDSGRYLCVANNSLASEPFTVTLTVMAPLSAVVVPDEQTVDLGGSATFSCVPSGHPVTSLVWLKDGRTLRQGDPRIQVSPESRSLGVRPVAREDAGMYQCLVKNDQDSAQGAARLKLGFSAPTFLSVFSEQSAEPGRGVSLQCSATGSPMPRITWSLDGTSLAADPRVRSGDRVAAPNHVTSFVNISAARTEDGGLYACAASNGAGSVEHAARLNVAGPLRVRPMVPVRAVAGGPLRLDCHYAGHPVDRISWTRGGVHLPSSKRQEVLRNGSLVISEVRQYEDNGTYTCHVSGPLGQSTSGTVTVNVRVRPTIAPFSFPGGLQAGMRARLGCTVISGDPPFEFDWRKDGRPLGPELGVRAQTDAFSSDLTFASLGTRHNGNYSCVVSNAAASASHSASLVVQVGPNFDTKFRSEAVQRGGPARLRCEAQGDPPVTLTWAKDGQSLGPPATEQRYTFREDPTSSPRRAISILEISSVERRDAALFTCRASNAYGGDDLNIKLIVQEPPEPPTNVKASEVKSRSLKLSWTASLGGNSAVSRYHIHCQADSEFGPLPQKPKKKTATMTTPSLVVLHVAARTIESFHGTNVELRCHGPDDHRKLTARPRHHPDETLNAAVFSRLGTTSSVRLPGRPSPRKTAVWRTADRRPLCYHCVEADHIYRHCPYRQMELRLPPERPTPTLRLATTKDSRVPSTTLVTPACTSPRVSVTVTTTSSFADAPTPS</sequence>
<reference evidence="1 2" key="1">
    <citation type="journal article" date="2020" name="Cell">
        <title>Large-Scale Comparative Analyses of Tick Genomes Elucidate Their Genetic Diversity and Vector Capacities.</title>
        <authorList>
            <consortium name="Tick Genome and Microbiome Consortium (TIGMIC)"/>
            <person name="Jia N."/>
            <person name="Wang J."/>
            <person name="Shi W."/>
            <person name="Du L."/>
            <person name="Sun Y."/>
            <person name="Zhan W."/>
            <person name="Jiang J.F."/>
            <person name="Wang Q."/>
            <person name="Zhang B."/>
            <person name="Ji P."/>
            <person name="Bell-Sakyi L."/>
            <person name="Cui X.M."/>
            <person name="Yuan T.T."/>
            <person name="Jiang B.G."/>
            <person name="Yang W.F."/>
            <person name="Lam T.T."/>
            <person name="Chang Q.C."/>
            <person name="Ding S.J."/>
            <person name="Wang X.J."/>
            <person name="Zhu J.G."/>
            <person name="Ruan X.D."/>
            <person name="Zhao L."/>
            <person name="Wei J.T."/>
            <person name="Ye R.Z."/>
            <person name="Que T.C."/>
            <person name="Du C.H."/>
            <person name="Zhou Y.H."/>
            <person name="Cheng J.X."/>
            <person name="Dai P.F."/>
            <person name="Guo W.B."/>
            <person name="Han X.H."/>
            <person name="Huang E.J."/>
            <person name="Li L.F."/>
            <person name="Wei W."/>
            <person name="Gao Y.C."/>
            <person name="Liu J.Z."/>
            <person name="Shao H.Z."/>
            <person name="Wang X."/>
            <person name="Wang C.C."/>
            <person name="Yang T.C."/>
            <person name="Huo Q.B."/>
            <person name="Li W."/>
            <person name="Chen H.Y."/>
            <person name="Chen S.E."/>
            <person name="Zhou L.G."/>
            <person name="Ni X.B."/>
            <person name="Tian J.H."/>
            <person name="Sheng Y."/>
            <person name="Liu T."/>
            <person name="Pan Y.S."/>
            <person name="Xia L.Y."/>
            <person name="Li J."/>
            <person name="Zhao F."/>
            <person name="Cao W.C."/>
        </authorList>
    </citation>
    <scope>NUCLEOTIDE SEQUENCE [LARGE SCALE GENOMIC DNA]</scope>
    <source>
        <strain evidence="1">Iper-2018</strain>
    </source>
</reference>
<protein>
    <submittedName>
        <fullName evidence="1">Uncharacterized protein</fullName>
    </submittedName>
</protein>
<keyword evidence="2" id="KW-1185">Reference proteome</keyword>
<dbReference type="Proteomes" id="UP000805193">
    <property type="component" value="Unassembled WGS sequence"/>
</dbReference>
<accession>A0AC60Q7Q8</accession>
<comment type="caution">
    <text evidence="1">The sequence shown here is derived from an EMBL/GenBank/DDBJ whole genome shotgun (WGS) entry which is preliminary data.</text>
</comment>
<evidence type="ECO:0000313" key="2">
    <source>
        <dbReference type="Proteomes" id="UP000805193"/>
    </source>
</evidence>
<dbReference type="EMBL" id="JABSTQ010009368">
    <property type="protein sequence ID" value="KAG0429933.1"/>
    <property type="molecule type" value="Genomic_DNA"/>
</dbReference>
<name>A0AC60Q7Q8_IXOPE</name>
<proteinExistence type="predicted"/>
<organism evidence="1 2">
    <name type="scientific">Ixodes persulcatus</name>
    <name type="common">Taiga tick</name>
    <dbReference type="NCBI Taxonomy" id="34615"/>
    <lineage>
        <taxon>Eukaryota</taxon>
        <taxon>Metazoa</taxon>
        <taxon>Ecdysozoa</taxon>
        <taxon>Arthropoda</taxon>
        <taxon>Chelicerata</taxon>
        <taxon>Arachnida</taxon>
        <taxon>Acari</taxon>
        <taxon>Parasitiformes</taxon>
        <taxon>Ixodida</taxon>
        <taxon>Ixodoidea</taxon>
        <taxon>Ixodidae</taxon>
        <taxon>Ixodinae</taxon>
        <taxon>Ixodes</taxon>
    </lineage>
</organism>
<gene>
    <name evidence="1" type="ORF">HPB47_023142</name>
</gene>